<dbReference type="EMBL" id="AP015035">
    <property type="protein sequence ID" value="BAT79404.1"/>
    <property type="molecule type" value="Genomic_DNA"/>
</dbReference>
<dbReference type="Proteomes" id="UP000291084">
    <property type="component" value="Chromosome 2"/>
</dbReference>
<proteinExistence type="predicted"/>
<protein>
    <submittedName>
        <fullName evidence="1">Uncharacterized protein</fullName>
    </submittedName>
</protein>
<dbReference type="AlphaFoldDB" id="A0A0S3RFQ7"/>
<accession>A0A0S3RFQ7</accession>
<organism evidence="1 2">
    <name type="scientific">Vigna angularis var. angularis</name>
    <dbReference type="NCBI Taxonomy" id="157739"/>
    <lineage>
        <taxon>Eukaryota</taxon>
        <taxon>Viridiplantae</taxon>
        <taxon>Streptophyta</taxon>
        <taxon>Embryophyta</taxon>
        <taxon>Tracheophyta</taxon>
        <taxon>Spermatophyta</taxon>
        <taxon>Magnoliopsida</taxon>
        <taxon>eudicotyledons</taxon>
        <taxon>Gunneridae</taxon>
        <taxon>Pentapetalae</taxon>
        <taxon>rosids</taxon>
        <taxon>fabids</taxon>
        <taxon>Fabales</taxon>
        <taxon>Fabaceae</taxon>
        <taxon>Papilionoideae</taxon>
        <taxon>50 kb inversion clade</taxon>
        <taxon>NPAAA clade</taxon>
        <taxon>indigoferoid/millettioid clade</taxon>
        <taxon>Phaseoleae</taxon>
        <taxon>Vigna</taxon>
    </lineage>
</organism>
<gene>
    <name evidence="1" type="primary">Vigan.02G228500</name>
    <name evidence="1" type="ORF">VIGAN_02228500</name>
</gene>
<evidence type="ECO:0000313" key="2">
    <source>
        <dbReference type="Proteomes" id="UP000291084"/>
    </source>
</evidence>
<name>A0A0S3RFQ7_PHAAN</name>
<feature type="non-terminal residue" evidence="1">
    <location>
        <position position="1"/>
    </location>
</feature>
<evidence type="ECO:0000313" key="1">
    <source>
        <dbReference type="EMBL" id="BAT79404.1"/>
    </source>
</evidence>
<sequence length="86" mass="9562">RSSRDARPGSLVQGHNNVLHLKQTELNAFLEGLYPTPTNRINTSSIPVIPPNPIEDNKIKDILRKLVNSSCQRYLSQHCNSSIAPS</sequence>
<reference evidence="1 2" key="1">
    <citation type="journal article" date="2015" name="Sci. Rep.">
        <title>The power of single molecule real-time sequencing technology in the de novo assembly of a eukaryotic genome.</title>
        <authorList>
            <person name="Sakai H."/>
            <person name="Naito K."/>
            <person name="Ogiso-Tanaka E."/>
            <person name="Takahashi Y."/>
            <person name="Iseki K."/>
            <person name="Muto C."/>
            <person name="Satou K."/>
            <person name="Teruya K."/>
            <person name="Shiroma A."/>
            <person name="Shimoji M."/>
            <person name="Hirano T."/>
            <person name="Itoh T."/>
            <person name="Kaga A."/>
            <person name="Tomooka N."/>
        </authorList>
    </citation>
    <scope>NUCLEOTIDE SEQUENCE [LARGE SCALE GENOMIC DNA]</scope>
    <source>
        <strain evidence="2">cv. Shumari</strain>
    </source>
</reference>
<keyword evidence="2" id="KW-1185">Reference proteome</keyword>